<feature type="region of interest" description="Disordered" evidence="17">
    <location>
        <begin position="206"/>
        <end position="235"/>
    </location>
</feature>
<dbReference type="SUPFAM" id="SSF52151">
    <property type="entry name" value="FabD/lysophospholipase-like"/>
    <property type="match status" value="1"/>
</dbReference>
<keyword evidence="21" id="KW-1185">Reference proteome</keyword>
<dbReference type="FunFam" id="2.60.120.10:FF:000062">
    <property type="entry name" value="Lysophospholipase NTE1"/>
    <property type="match status" value="1"/>
</dbReference>
<dbReference type="Pfam" id="PF00027">
    <property type="entry name" value="cNMP_binding"/>
    <property type="match status" value="1"/>
</dbReference>
<reference evidence="20" key="1">
    <citation type="journal article" date="2020" name="Stud. Mycol.">
        <title>101 Dothideomycetes genomes: a test case for predicting lifestyles and emergence of pathogens.</title>
        <authorList>
            <person name="Haridas S."/>
            <person name="Albert R."/>
            <person name="Binder M."/>
            <person name="Bloem J."/>
            <person name="Labutti K."/>
            <person name="Salamov A."/>
            <person name="Andreopoulos B."/>
            <person name="Baker S."/>
            <person name="Barry K."/>
            <person name="Bills G."/>
            <person name="Bluhm B."/>
            <person name="Cannon C."/>
            <person name="Castanera R."/>
            <person name="Culley D."/>
            <person name="Daum C."/>
            <person name="Ezra D."/>
            <person name="Gonzalez J."/>
            <person name="Henrissat B."/>
            <person name="Kuo A."/>
            <person name="Liang C."/>
            <person name="Lipzen A."/>
            <person name="Lutzoni F."/>
            <person name="Magnuson J."/>
            <person name="Mondo S."/>
            <person name="Nolan M."/>
            <person name="Ohm R."/>
            <person name="Pangilinan J."/>
            <person name="Park H.-J."/>
            <person name="Ramirez L."/>
            <person name="Alfaro M."/>
            <person name="Sun H."/>
            <person name="Tritt A."/>
            <person name="Yoshinaga Y."/>
            <person name="Zwiers L.-H."/>
            <person name="Turgeon B."/>
            <person name="Goodwin S."/>
            <person name="Spatafora J."/>
            <person name="Crous P."/>
            <person name="Grigoriev I."/>
        </authorList>
    </citation>
    <scope>NUCLEOTIDE SEQUENCE</scope>
    <source>
        <strain evidence="20">CBS 379.55</strain>
    </source>
</reference>
<feature type="short sequence motif" description="DGA/G" evidence="15">
    <location>
        <begin position="1380"/>
        <end position="1382"/>
    </location>
</feature>
<comment type="similarity">
    <text evidence="2 16">Belongs to the NTE family.</text>
</comment>
<organism evidence="20 21">
    <name type="scientific">Westerdykella ornata</name>
    <dbReference type="NCBI Taxonomy" id="318751"/>
    <lineage>
        <taxon>Eukaryota</taxon>
        <taxon>Fungi</taxon>
        <taxon>Dikarya</taxon>
        <taxon>Ascomycota</taxon>
        <taxon>Pezizomycotina</taxon>
        <taxon>Dothideomycetes</taxon>
        <taxon>Pleosporomycetidae</taxon>
        <taxon>Pleosporales</taxon>
        <taxon>Sporormiaceae</taxon>
        <taxon>Westerdykella</taxon>
    </lineage>
</organism>
<dbReference type="Proteomes" id="UP000800097">
    <property type="component" value="Unassembled WGS sequence"/>
</dbReference>
<dbReference type="OrthoDB" id="421051at2759"/>
<dbReference type="InterPro" id="IPR014710">
    <property type="entry name" value="RmlC-like_jellyroll"/>
</dbReference>
<dbReference type="PANTHER" id="PTHR14226:SF29">
    <property type="entry name" value="NEUROPATHY TARGET ESTERASE SWS"/>
    <property type="match status" value="1"/>
</dbReference>
<evidence type="ECO:0000256" key="1">
    <source>
        <dbReference type="ARBA" id="ARBA00004477"/>
    </source>
</evidence>
<evidence type="ECO:0000256" key="2">
    <source>
        <dbReference type="ARBA" id="ARBA00006636"/>
    </source>
</evidence>
<dbReference type="InterPro" id="IPR018490">
    <property type="entry name" value="cNMP-bd_dom_sf"/>
</dbReference>
<feature type="active site" description="Proton acceptor" evidence="15">
    <location>
        <position position="1380"/>
    </location>
</feature>
<dbReference type="FunFam" id="3.40.1090.10:FF:000018">
    <property type="entry name" value="Lysophospholipase NTE1"/>
    <property type="match status" value="1"/>
</dbReference>
<dbReference type="EMBL" id="ML986532">
    <property type="protein sequence ID" value="KAF2271814.1"/>
    <property type="molecule type" value="Genomic_DNA"/>
</dbReference>
<feature type="region of interest" description="Disordered" evidence="17">
    <location>
        <begin position="527"/>
        <end position="607"/>
    </location>
</feature>
<dbReference type="InterPro" id="IPR056556">
    <property type="entry name" value="NTE1_P-loop_dom"/>
</dbReference>
<keyword evidence="8 16" id="KW-0256">Endoplasmic reticulum</keyword>
<dbReference type="GO" id="GO:0004622">
    <property type="term" value="F:phosphatidylcholine lysophospholipase activity"/>
    <property type="evidence" value="ECO:0007669"/>
    <property type="project" value="UniProtKB-EC"/>
</dbReference>
<dbReference type="PROSITE" id="PS51635">
    <property type="entry name" value="PNPLA"/>
    <property type="match status" value="1"/>
</dbReference>
<feature type="compositionally biased region" description="Basic and acidic residues" evidence="17">
    <location>
        <begin position="527"/>
        <end position="544"/>
    </location>
</feature>
<keyword evidence="6" id="KW-0677">Repeat</keyword>
<evidence type="ECO:0000256" key="16">
    <source>
        <dbReference type="RuleBase" id="RU362043"/>
    </source>
</evidence>
<dbReference type="Pfam" id="PF01734">
    <property type="entry name" value="Patatin"/>
    <property type="match status" value="1"/>
</dbReference>
<evidence type="ECO:0000256" key="12">
    <source>
        <dbReference type="ARBA" id="ARBA00023136"/>
    </source>
</evidence>
<comment type="function">
    <text evidence="13">Intracellular phospholipase B that catalyzes the double deacylation of phosphatidylcholine (PC) to glycerophosphocholine (GroPCho). Plays an important role in membrane lipid homeostasis. Responsible for the rapid PC turnover in response to inositol, elevated temperatures, or when choline is present in the growth medium.</text>
</comment>
<feature type="domain" description="PNPLA" evidence="19">
    <location>
        <begin position="1229"/>
        <end position="1393"/>
    </location>
</feature>
<gene>
    <name evidence="20" type="ORF">EI97DRAFT_437500</name>
</gene>
<evidence type="ECO:0000259" key="18">
    <source>
        <dbReference type="PROSITE" id="PS50042"/>
    </source>
</evidence>
<dbReference type="Pfam" id="PF24179">
    <property type="entry name" value="NTE_Ploop"/>
    <property type="match status" value="1"/>
</dbReference>
<dbReference type="FunFam" id="3.40.1090.10:FF:000007">
    <property type="entry name" value="Lysophospholipase NTE1"/>
    <property type="match status" value="1"/>
</dbReference>
<evidence type="ECO:0000256" key="10">
    <source>
        <dbReference type="ARBA" id="ARBA00022989"/>
    </source>
</evidence>
<protein>
    <recommendedName>
        <fullName evidence="4 16">Lysophospholipase NTE1</fullName>
        <ecNumber evidence="3 16">3.1.1.5</ecNumber>
    </recommendedName>
    <alternativeName>
        <fullName evidence="16">Intracellular phospholipase B</fullName>
    </alternativeName>
</protein>
<feature type="compositionally biased region" description="Polar residues" evidence="17">
    <location>
        <begin position="549"/>
        <end position="570"/>
    </location>
</feature>
<dbReference type="GO" id="GO:0016042">
    <property type="term" value="P:lipid catabolic process"/>
    <property type="evidence" value="ECO:0007669"/>
    <property type="project" value="UniProtKB-UniRule"/>
</dbReference>
<comment type="catalytic activity">
    <reaction evidence="14 16">
        <text>a 1-acyl-sn-glycero-3-phosphocholine + H2O = sn-glycerol 3-phosphocholine + a fatty acid + H(+)</text>
        <dbReference type="Rhea" id="RHEA:15177"/>
        <dbReference type="ChEBI" id="CHEBI:15377"/>
        <dbReference type="ChEBI" id="CHEBI:15378"/>
        <dbReference type="ChEBI" id="CHEBI:16870"/>
        <dbReference type="ChEBI" id="CHEBI:28868"/>
        <dbReference type="ChEBI" id="CHEBI:58168"/>
        <dbReference type="EC" id="3.1.1.5"/>
    </reaction>
</comment>
<dbReference type="GO" id="GO:0046470">
    <property type="term" value="P:phosphatidylcholine metabolic process"/>
    <property type="evidence" value="ECO:0007669"/>
    <property type="project" value="InterPro"/>
</dbReference>
<dbReference type="Gene3D" id="3.40.1090.10">
    <property type="entry name" value="Cytosolic phospholipase A2 catalytic domain"/>
    <property type="match status" value="2"/>
</dbReference>
<evidence type="ECO:0000256" key="6">
    <source>
        <dbReference type="ARBA" id="ARBA00022737"/>
    </source>
</evidence>
<keyword evidence="11 15" id="KW-0443">Lipid metabolism</keyword>
<evidence type="ECO:0000256" key="17">
    <source>
        <dbReference type="SAM" id="MobiDB-lite"/>
    </source>
</evidence>
<dbReference type="CDD" id="cd00038">
    <property type="entry name" value="CAP_ED"/>
    <property type="match status" value="2"/>
</dbReference>
<keyword evidence="10 16" id="KW-1133">Transmembrane helix</keyword>
<dbReference type="InterPro" id="IPR000595">
    <property type="entry name" value="cNMP-bd_dom"/>
</dbReference>
<proteinExistence type="inferred from homology"/>
<dbReference type="Gene3D" id="2.60.120.10">
    <property type="entry name" value="Jelly Rolls"/>
    <property type="match status" value="3"/>
</dbReference>
<keyword evidence="9 15" id="KW-0442">Lipid degradation</keyword>
<keyword evidence="5 16" id="KW-0812">Transmembrane</keyword>
<evidence type="ECO:0000256" key="4">
    <source>
        <dbReference type="ARBA" id="ARBA00018317"/>
    </source>
</evidence>
<evidence type="ECO:0000256" key="8">
    <source>
        <dbReference type="ARBA" id="ARBA00022824"/>
    </source>
</evidence>
<keyword evidence="7 15" id="KW-0378">Hydrolase</keyword>
<dbReference type="RefSeq" id="XP_033649353.1">
    <property type="nucleotide sequence ID" value="XM_033799352.1"/>
</dbReference>
<accession>A0A6A6J6H3</accession>
<dbReference type="EC" id="3.1.1.5" evidence="3 16"/>
<dbReference type="PROSITE" id="PS01237">
    <property type="entry name" value="UPF0028"/>
    <property type="match status" value="1"/>
</dbReference>
<sequence>MDAANAMGSSASSAAAAMTSAVGALNGSGIAVQSVEAAHVSTFGLLGRVILTIVRVIPGLLYWIITFTTITLPTWLFTLFSTTLTFTMNFTTLMLILLLIASTVSYLVRYRFMTMYPKLPSEPQRENPQVEVFPDTQEGDSKRLSNYLDEFLSAIKVFGYLERPVFHELTRTMQTRKMIAGETLLLEEEKGFCLVVDGEVQIFVKSSREGPDSEEEDDVSEGSSRSTRRHDTHSQGYQLLTEVKNGAPMSSLFSILSLFTEDIQLRHEDEDDLGAGSSVPDTPFELERQTRPFMTRNSSFALDDSRPATPNNNLAEYPTASLPRRSTSGLASPTAGGRLSSVPPLALDTEEPLANRRATMPPPRPRLARSRSTKRKSAHPDIVARATVDTTIAVIPASAFRRLTRVYPRATAHIVQVILTRLQRVTLATSHAYLGLTSEVLRTEKLMNKYTTYDLPGFLRGGPLERLKEKFADERERIGPEEGIKGIALHKAGVGRRRKSGASLRKGVVTHASLAAARGTPVDIDNEIRDRRLTSETDRTERLSAGDLLTNTQLPRGNTRQGRYSFSQPYQHEHRRDARSPLDSGRSNPFASPLNRPAGLHRQESVDEATRFRESVLECMFKAIGLTDLDNPMPKPSASVEQSPRLVTFDARRQKAIFSNAFGFIDPYESLRGADTESMMSASAVSSASANGNRNILEELVNDVEIVFFPKDSVLVEQGERNPGLYYVIDGFLDVSVPVDEEHTEHNALGTLPRTPGIDESELFSGPLFGNRTSSAARHGDNIKKKKKTRKSLFLTKPGGLAGYLGSISSYRSFIDVTAKTDVYVGFLPRASIERIVDRYPVVLLTMAKRLTTLLPRLILHIDFALEWVQVNAGQILYNQGDESDAIYIVLNGRLRAIQDGNNNDMKVIGEYGQGDSVGELEVLTESVRPGSLHAIRDTEVAKFPKTLFNSLALEHPGITIQISKIIASRMRALIDDPLHEQGKDRGVKLSRSKVSSTVNLRTVAILPVTAGIPVTEFAGRLMHALNQIGAQNGVVSLNQAAILNHLGRHAFNKMGKLKLSQYLADLEEKYGLVLYVADTTVKSPWTQTCISQADCILLIGQAEASPQIGEYERFLLTTKTTARKELVLLHTERYCQPGVTRKWLRDRPWVNGGHHHIQMSFRTGDEPVHPAGRRFGTALKQRVQVLQAEIQKYTSRRVRQTPLYSAETPFKGDFHRLARRLCGKSVGLVLGGGGARGIAHIGVIRALEEAGIPIDLVGGTSIGAFIGALYAWDADVVPMYGRAKKFASRMGSMWRFALDLTYPSASYTTGHEFNRGIFKTFGNAQMEDFWLEFYCNTTNISKSRSEIHTSGYVWRYVRASMSLAGLLPPLCDNGSMLLDGGYIDNLTVTHMKSLGADAIFAVDVGSLDDDTPQSFGDSLSGFWALVNRWNPFSSYPNPPTLSEIQSRLAYVSSYDALERAKNTPGVRYMRPPIDGYGTLDFAKFDEIYRVGYEYGKAFLGELREKGGMPVKEESEREKDLRRTMAPRRASI</sequence>
<evidence type="ECO:0000256" key="5">
    <source>
        <dbReference type="ARBA" id="ARBA00022692"/>
    </source>
</evidence>
<dbReference type="InterPro" id="IPR001423">
    <property type="entry name" value="LysoPLipase_patatin_CS"/>
</dbReference>
<evidence type="ECO:0000256" key="13">
    <source>
        <dbReference type="ARBA" id="ARBA00024965"/>
    </source>
</evidence>
<dbReference type="SUPFAM" id="SSF51206">
    <property type="entry name" value="cAMP-binding domain-like"/>
    <property type="match status" value="3"/>
</dbReference>
<feature type="domain" description="Cyclic nucleotide-binding" evidence="18">
    <location>
        <begin position="688"/>
        <end position="776"/>
    </location>
</feature>
<evidence type="ECO:0000313" key="21">
    <source>
        <dbReference type="Proteomes" id="UP000800097"/>
    </source>
</evidence>
<dbReference type="InterPro" id="IPR050301">
    <property type="entry name" value="NTE"/>
</dbReference>
<keyword evidence="12 16" id="KW-0472">Membrane</keyword>
<dbReference type="GeneID" id="54552527"/>
<feature type="short sequence motif" description="GXGXXG" evidence="15">
    <location>
        <begin position="1233"/>
        <end position="1238"/>
    </location>
</feature>
<feature type="compositionally biased region" description="Basic and acidic residues" evidence="17">
    <location>
        <begin position="1509"/>
        <end position="1523"/>
    </location>
</feature>
<evidence type="ECO:0000256" key="15">
    <source>
        <dbReference type="PROSITE-ProRule" id="PRU01161"/>
    </source>
</evidence>
<dbReference type="InterPro" id="IPR002641">
    <property type="entry name" value="PNPLA_dom"/>
</dbReference>
<feature type="domain" description="Cyclic nucleotide-binding" evidence="18">
    <location>
        <begin position="850"/>
        <end position="952"/>
    </location>
</feature>
<feature type="transmembrane region" description="Helical" evidence="16">
    <location>
        <begin position="92"/>
        <end position="112"/>
    </location>
</feature>
<feature type="compositionally biased region" description="Basic and acidic residues" evidence="17">
    <location>
        <begin position="571"/>
        <end position="580"/>
    </location>
</feature>
<evidence type="ECO:0000256" key="3">
    <source>
        <dbReference type="ARBA" id="ARBA00013274"/>
    </source>
</evidence>
<feature type="short sequence motif" description="GXSXG" evidence="15">
    <location>
        <begin position="1260"/>
        <end position="1264"/>
    </location>
</feature>
<feature type="active site" description="Nucleophile" evidence="15">
    <location>
        <position position="1262"/>
    </location>
</feature>
<dbReference type="SMART" id="SM00100">
    <property type="entry name" value="cNMP"/>
    <property type="match status" value="2"/>
</dbReference>
<feature type="region of interest" description="Disordered" evidence="17">
    <location>
        <begin position="296"/>
        <end position="380"/>
    </location>
</feature>
<feature type="region of interest" description="Disordered" evidence="17">
    <location>
        <begin position="1509"/>
        <end position="1532"/>
    </location>
</feature>
<feature type="compositionally biased region" description="Basic residues" evidence="17">
    <location>
        <begin position="366"/>
        <end position="377"/>
    </location>
</feature>
<dbReference type="PANTHER" id="PTHR14226">
    <property type="entry name" value="NEUROPATHY TARGET ESTERASE/SWISS CHEESE D.MELANOGASTER"/>
    <property type="match status" value="1"/>
</dbReference>
<dbReference type="PROSITE" id="PS50042">
    <property type="entry name" value="CNMP_BINDING_3"/>
    <property type="match status" value="2"/>
</dbReference>
<dbReference type="GO" id="GO:0005789">
    <property type="term" value="C:endoplasmic reticulum membrane"/>
    <property type="evidence" value="ECO:0007669"/>
    <property type="project" value="UniProtKB-SubCell"/>
</dbReference>
<evidence type="ECO:0000256" key="7">
    <source>
        <dbReference type="ARBA" id="ARBA00022801"/>
    </source>
</evidence>
<comment type="subcellular location">
    <subcellularLocation>
        <location evidence="1">Endoplasmic reticulum membrane</location>
        <topology evidence="1">Multi-pass membrane protein</topology>
    </subcellularLocation>
</comment>
<evidence type="ECO:0000256" key="11">
    <source>
        <dbReference type="ARBA" id="ARBA00023098"/>
    </source>
</evidence>
<feature type="transmembrane region" description="Helical" evidence="16">
    <location>
        <begin position="61"/>
        <end position="80"/>
    </location>
</feature>
<evidence type="ECO:0000256" key="14">
    <source>
        <dbReference type="ARBA" id="ARBA00049531"/>
    </source>
</evidence>
<name>A0A6A6J6H3_WESOR</name>
<dbReference type="InterPro" id="IPR016035">
    <property type="entry name" value="Acyl_Trfase/lysoPLipase"/>
</dbReference>
<evidence type="ECO:0000313" key="20">
    <source>
        <dbReference type="EMBL" id="KAF2271814.1"/>
    </source>
</evidence>
<evidence type="ECO:0000259" key="19">
    <source>
        <dbReference type="PROSITE" id="PS51635"/>
    </source>
</evidence>
<evidence type="ECO:0000256" key="9">
    <source>
        <dbReference type="ARBA" id="ARBA00022963"/>
    </source>
</evidence>